<evidence type="ECO:0000256" key="2">
    <source>
        <dbReference type="ARBA" id="ARBA00023125"/>
    </source>
</evidence>
<accession>A0AAW5N120</accession>
<dbReference type="Pfam" id="PF12833">
    <property type="entry name" value="HTH_18"/>
    <property type="match status" value="1"/>
</dbReference>
<dbReference type="Proteomes" id="UP001204579">
    <property type="component" value="Unassembled WGS sequence"/>
</dbReference>
<protein>
    <submittedName>
        <fullName evidence="5">Helix-turn-helix domain-containing protein</fullName>
    </submittedName>
</protein>
<evidence type="ECO:0000256" key="3">
    <source>
        <dbReference type="ARBA" id="ARBA00023163"/>
    </source>
</evidence>
<dbReference type="RefSeq" id="WP_235301674.1">
    <property type="nucleotide sequence ID" value="NZ_CAUBSI010000001.1"/>
</dbReference>
<dbReference type="GO" id="GO:0043565">
    <property type="term" value="F:sequence-specific DNA binding"/>
    <property type="evidence" value="ECO:0007669"/>
    <property type="project" value="InterPro"/>
</dbReference>
<dbReference type="PANTHER" id="PTHR43280:SF32">
    <property type="entry name" value="TRANSCRIPTIONAL REGULATORY PROTEIN"/>
    <property type="match status" value="1"/>
</dbReference>
<evidence type="ECO:0000259" key="4">
    <source>
        <dbReference type="PROSITE" id="PS01124"/>
    </source>
</evidence>
<keyword evidence="1" id="KW-0805">Transcription regulation</keyword>
<organism evidence="5 6">
    <name type="scientific">Phocaeicola barnesiae</name>
    <dbReference type="NCBI Taxonomy" id="376804"/>
    <lineage>
        <taxon>Bacteria</taxon>
        <taxon>Pseudomonadati</taxon>
        <taxon>Bacteroidota</taxon>
        <taxon>Bacteroidia</taxon>
        <taxon>Bacteroidales</taxon>
        <taxon>Bacteroidaceae</taxon>
        <taxon>Phocaeicola</taxon>
    </lineage>
</organism>
<dbReference type="PANTHER" id="PTHR43280">
    <property type="entry name" value="ARAC-FAMILY TRANSCRIPTIONAL REGULATOR"/>
    <property type="match status" value="1"/>
</dbReference>
<dbReference type="AlphaFoldDB" id="A0AAW5N120"/>
<dbReference type="GO" id="GO:0003700">
    <property type="term" value="F:DNA-binding transcription factor activity"/>
    <property type="evidence" value="ECO:0007669"/>
    <property type="project" value="InterPro"/>
</dbReference>
<sequence length="292" mass="33903">MTQKELMPLFPPTCYLKGGILLVSPSDFGRLEGRTLGGSRLFMLVCHGSLSLQIAGRNYEVRAYAFLDVMETVSIQMEQFSPDLQAWGVFITFEFASESLKNLRPGPQGYLLERLNIPVQELSEKECGTLEHQLLLLRECLSDMKHFYRQELAQLYFKSFSLELGNIMLSHREDTDRFTPHINKYDFITLGFLKLVSRYFSSEHTVDFYAESLCISTKHLTRVVKEKIGKTPHEVICNEIVHQAMLMLEDERIPVGQIAEELHFSDQASFSKFFKKQMKMAPMLYRRKYEKK</sequence>
<comment type="caution">
    <text evidence="5">The sequence shown here is derived from an EMBL/GenBank/DDBJ whole genome shotgun (WGS) entry which is preliminary data.</text>
</comment>
<name>A0AAW5N120_9BACT</name>
<evidence type="ECO:0000256" key="1">
    <source>
        <dbReference type="ARBA" id="ARBA00023015"/>
    </source>
</evidence>
<evidence type="ECO:0000313" key="5">
    <source>
        <dbReference type="EMBL" id="MCR8872515.1"/>
    </source>
</evidence>
<gene>
    <name evidence="5" type="ORF">NW209_00500</name>
</gene>
<dbReference type="EMBL" id="JANRHJ010000001">
    <property type="protein sequence ID" value="MCR8872515.1"/>
    <property type="molecule type" value="Genomic_DNA"/>
</dbReference>
<proteinExistence type="predicted"/>
<evidence type="ECO:0000313" key="6">
    <source>
        <dbReference type="Proteomes" id="UP001204579"/>
    </source>
</evidence>
<keyword evidence="2" id="KW-0238">DNA-binding</keyword>
<dbReference type="SMART" id="SM00342">
    <property type="entry name" value="HTH_ARAC"/>
    <property type="match status" value="1"/>
</dbReference>
<keyword evidence="3" id="KW-0804">Transcription</keyword>
<dbReference type="Gene3D" id="1.10.10.60">
    <property type="entry name" value="Homeodomain-like"/>
    <property type="match status" value="1"/>
</dbReference>
<dbReference type="InterPro" id="IPR009057">
    <property type="entry name" value="Homeodomain-like_sf"/>
</dbReference>
<keyword evidence="6" id="KW-1185">Reference proteome</keyword>
<reference evidence="5 6" key="1">
    <citation type="submission" date="2022-08" db="EMBL/GenBank/DDBJ databases">
        <authorList>
            <person name="Zeman M."/>
            <person name="Kubasova T."/>
        </authorList>
    </citation>
    <scope>NUCLEOTIDE SEQUENCE [LARGE SCALE GENOMIC DNA]</scope>
    <source>
        <strain evidence="5 6">ET62</strain>
    </source>
</reference>
<dbReference type="PROSITE" id="PS01124">
    <property type="entry name" value="HTH_ARAC_FAMILY_2"/>
    <property type="match status" value="1"/>
</dbReference>
<dbReference type="SUPFAM" id="SSF46689">
    <property type="entry name" value="Homeodomain-like"/>
    <property type="match status" value="1"/>
</dbReference>
<dbReference type="InterPro" id="IPR018060">
    <property type="entry name" value="HTH_AraC"/>
</dbReference>
<feature type="domain" description="HTH araC/xylS-type" evidence="4">
    <location>
        <begin position="190"/>
        <end position="288"/>
    </location>
</feature>